<evidence type="ECO:0000256" key="1">
    <source>
        <dbReference type="ARBA" id="ARBA00004141"/>
    </source>
</evidence>
<dbReference type="AlphaFoldDB" id="A0A3B0Y8M6"/>
<keyword evidence="5" id="KW-0807">Transducer</keyword>
<evidence type="ECO:0000313" key="8">
    <source>
        <dbReference type="EMBL" id="VAW64716.1"/>
    </source>
</evidence>
<feature type="transmembrane region" description="Helical" evidence="6">
    <location>
        <begin position="36"/>
        <end position="61"/>
    </location>
</feature>
<proteinExistence type="predicted"/>
<dbReference type="GO" id="GO:0016020">
    <property type="term" value="C:membrane"/>
    <property type="evidence" value="ECO:0007669"/>
    <property type="project" value="UniProtKB-SubCell"/>
</dbReference>
<sequence length="415" mass="44224">MDKVYALMSRQSVIVAVYIISLSLIIATIYKTSAGLTLIQLGITMLIGAVLLTLPALMVCLNYRAMTRLLLEATAAAGACLQGKKEISEINTLLNHPVTDRFVDQYNQLVAKACSNCALFGDTAVRLAEDAEHISRASDNIAQSMQQQVADTEQLKRVIDELQTAISVARGVAQSTHQLANQSETEGESGKQVMTGAITGVMLLSASVNEAGEIIQKLGEDSKSIGGIIEVITGVSEQTNLLALNAAIEAARAGDQGRGFAVVADEVRALAEQTRLSAQKINEIINALLNHVARASTVIKNSVDQADKSDELMEGVAVSYSELVGYMKEISAQSNNLQQTMVSSLSSADSAVSNLVSIQSLSQGSIEQTEMLIVDSKELSKMGEQLNIMVATGGDQQLENKAKNLNSSDDSIELF</sequence>
<dbReference type="SUPFAM" id="SSF58104">
    <property type="entry name" value="Methyl-accepting chemotaxis protein (MCP) signaling domain"/>
    <property type="match status" value="1"/>
</dbReference>
<evidence type="ECO:0000256" key="2">
    <source>
        <dbReference type="ARBA" id="ARBA00022692"/>
    </source>
</evidence>
<keyword evidence="3 6" id="KW-1133">Transmembrane helix</keyword>
<evidence type="ECO:0000256" key="3">
    <source>
        <dbReference type="ARBA" id="ARBA00022989"/>
    </source>
</evidence>
<accession>A0A3B0Y8M6</accession>
<keyword evidence="4 6" id="KW-0472">Membrane</keyword>
<dbReference type="SMART" id="SM00283">
    <property type="entry name" value="MA"/>
    <property type="match status" value="1"/>
</dbReference>
<evidence type="ECO:0000259" key="7">
    <source>
        <dbReference type="PROSITE" id="PS50111"/>
    </source>
</evidence>
<gene>
    <name evidence="8" type="ORF">MNBD_GAMMA09-1019</name>
</gene>
<feature type="transmembrane region" description="Helical" evidence="6">
    <location>
        <begin position="12"/>
        <end position="30"/>
    </location>
</feature>
<dbReference type="PANTHER" id="PTHR32089:SF119">
    <property type="entry name" value="METHYL-ACCEPTING CHEMOTAXIS PROTEIN CTPL"/>
    <property type="match status" value="1"/>
</dbReference>
<reference evidence="8" key="1">
    <citation type="submission" date="2018-06" db="EMBL/GenBank/DDBJ databases">
        <authorList>
            <person name="Zhirakovskaya E."/>
        </authorList>
    </citation>
    <scope>NUCLEOTIDE SEQUENCE</scope>
</reference>
<dbReference type="GO" id="GO:0007165">
    <property type="term" value="P:signal transduction"/>
    <property type="evidence" value="ECO:0007669"/>
    <property type="project" value="UniProtKB-KW"/>
</dbReference>
<dbReference type="PROSITE" id="PS50111">
    <property type="entry name" value="CHEMOTAXIS_TRANSDUC_2"/>
    <property type="match status" value="1"/>
</dbReference>
<keyword evidence="2 6" id="KW-0812">Transmembrane</keyword>
<evidence type="ECO:0000256" key="6">
    <source>
        <dbReference type="SAM" id="Phobius"/>
    </source>
</evidence>
<evidence type="ECO:0000256" key="4">
    <source>
        <dbReference type="ARBA" id="ARBA00023136"/>
    </source>
</evidence>
<organism evidence="8">
    <name type="scientific">hydrothermal vent metagenome</name>
    <dbReference type="NCBI Taxonomy" id="652676"/>
    <lineage>
        <taxon>unclassified sequences</taxon>
        <taxon>metagenomes</taxon>
        <taxon>ecological metagenomes</taxon>
    </lineage>
</organism>
<dbReference type="Pfam" id="PF00015">
    <property type="entry name" value="MCPsignal"/>
    <property type="match status" value="1"/>
</dbReference>
<dbReference type="PANTHER" id="PTHR32089">
    <property type="entry name" value="METHYL-ACCEPTING CHEMOTAXIS PROTEIN MCPB"/>
    <property type="match status" value="1"/>
</dbReference>
<dbReference type="EMBL" id="UOFI01000056">
    <property type="protein sequence ID" value="VAW64716.1"/>
    <property type="molecule type" value="Genomic_DNA"/>
</dbReference>
<feature type="domain" description="Methyl-accepting transducer" evidence="7">
    <location>
        <begin position="123"/>
        <end position="359"/>
    </location>
</feature>
<dbReference type="InterPro" id="IPR004089">
    <property type="entry name" value="MCPsignal_dom"/>
</dbReference>
<name>A0A3B0Y8M6_9ZZZZ</name>
<evidence type="ECO:0000256" key="5">
    <source>
        <dbReference type="ARBA" id="ARBA00023224"/>
    </source>
</evidence>
<protein>
    <submittedName>
        <fullName evidence="8">PUTATIVE MCP-DOMAIN SIGNAL TRANSDUCTION PROTEIN</fullName>
    </submittedName>
</protein>
<dbReference type="Gene3D" id="1.10.287.950">
    <property type="entry name" value="Methyl-accepting chemotaxis protein"/>
    <property type="match status" value="1"/>
</dbReference>
<comment type="subcellular location">
    <subcellularLocation>
        <location evidence="1">Membrane</location>
        <topology evidence="1">Multi-pass membrane protein</topology>
    </subcellularLocation>
</comment>